<dbReference type="STRING" id="1188319.OYT1_01775"/>
<sequence length="107" mass="11884">MKTQVAQESDDAIFTLTLQNDATDRFFWLQDKRSGTVYFEAEGQYVGGDAIVKECTVMRDGLHLGLSSGAIVSFYFCSLSLREYLGVVSALKKLYAARPVVLEVFDA</sequence>
<reference evidence="1 2" key="1">
    <citation type="submission" date="2018-06" db="EMBL/GenBank/DDBJ databases">
        <title>OYT1 Genome Sequencing.</title>
        <authorList>
            <person name="Kato S."/>
            <person name="Itoh T."/>
            <person name="Ohkuma M."/>
        </authorList>
    </citation>
    <scope>NUCLEOTIDE SEQUENCE [LARGE SCALE GENOMIC DNA]</scope>
    <source>
        <strain evidence="1 2">OYT1</strain>
    </source>
</reference>
<protein>
    <submittedName>
        <fullName evidence="1">Uncharacterized protein</fullName>
    </submittedName>
</protein>
<dbReference type="RefSeq" id="WP_062626942.1">
    <property type="nucleotide sequence ID" value="NZ_AP018738.1"/>
</dbReference>
<organism evidence="1 2">
    <name type="scientific">Ferriphaselus amnicola</name>
    <dbReference type="NCBI Taxonomy" id="1188319"/>
    <lineage>
        <taxon>Bacteria</taxon>
        <taxon>Pseudomonadati</taxon>
        <taxon>Pseudomonadota</taxon>
        <taxon>Betaproteobacteria</taxon>
        <taxon>Nitrosomonadales</taxon>
        <taxon>Gallionellaceae</taxon>
        <taxon>Ferriphaselus</taxon>
    </lineage>
</organism>
<keyword evidence="2" id="KW-1185">Reference proteome</keyword>
<accession>A0A2Z6GAJ4</accession>
<dbReference type="EMBL" id="AP018738">
    <property type="protein sequence ID" value="BBE50470.1"/>
    <property type="molecule type" value="Genomic_DNA"/>
</dbReference>
<dbReference type="KEGG" id="fam:OYT1_ch0907"/>
<dbReference type="Proteomes" id="UP000033070">
    <property type="component" value="Chromosome"/>
</dbReference>
<evidence type="ECO:0000313" key="1">
    <source>
        <dbReference type="EMBL" id="BBE50470.1"/>
    </source>
</evidence>
<evidence type="ECO:0000313" key="2">
    <source>
        <dbReference type="Proteomes" id="UP000033070"/>
    </source>
</evidence>
<proteinExistence type="predicted"/>
<dbReference type="AlphaFoldDB" id="A0A2Z6GAJ4"/>
<gene>
    <name evidence="1" type="ORF">OYT1_ch0907</name>
</gene>
<name>A0A2Z6GAJ4_9PROT</name>